<name>A0ABW3TMY8_9MICO</name>
<keyword evidence="2" id="KW-1185">Reference proteome</keyword>
<evidence type="ECO:0000313" key="2">
    <source>
        <dbReference type="Proteomes" id="UP001597181"/>
    </source>
</evidence>
<gene>
    <name evidence="1" type="ORF">ACFQ3U_08750</name>
</gene>
<dbReference type="Proteomes" id="UP001597181">
    <property type="component" value="Unassembled WGS sequence"/>
</dbReference>
<dbReference type="EMBL" id="JBHTLY010000003">
    <property type="protein sequence ID" value="MFD1201980.1"/>
    <property type="molecule type" value="Genomic_DNA"/>
</dbReference>
<dbReference type="RefSeq" id="WP_343961866.1">
    <property type="nucleotide sequence ID" value="NZ_BAAAKZ010000013.1"/>
</dbReference>
<comment type="caution">
    <text evidence="1">The sequence shown here is derived from an EMBL/GenBank/DDBJ whole genome shotgun (WGS) entry which is preliminary data.</text>
</comment>
<proteinExistence type="predicted"/>
<accession>A0ABW3TMY8</accession>
<sequence>MVDVDFESLNEYDLPTALRGYALSTADQEGLLETGNRFAWRALACYSDLDPNAAMKLAKLDDEQVHLFLADNPAVGEEVLLTLAEYDGFDLGEFLWDRRADSAALVAKLAVSSNDRALRMLASDLETTGETIALALSIRRDSHRTMHFMKHPNTPLSTLEELTSNSDIEIAEYAKELISERVSEAK</sequence>
<protein>
    <recommendedName>
        <fullName evidence="3">Leucine rich repeat (LRR) protein</fullName>
    </recommendedName>
</protein>
<reference evidence="2" key="1">
    <citation type="journal article" date="2019" name="Int. J. Syst. Evol. Microbiol.">
        <title>The Global Catalogue of Microorganisms (GCM) 10K type strain sequencing project: providing services to taxonomists for standard genome sequencing and annotation.</title>
        <authorList>
            <consortium name="The Broad Institute Genomics Platform"/>
            <consortium name="The Broad Institute Genome Sequencing Center for Infectious Disease"/>
            <person name="Wu L."/>
            <person name="Ma J."/>
        </authorList>
    </citation>
    <scope>NUCLEOTIDE SEQUENCE [LARGE SCALE GENOMIC DNA]</scope>
    <source>
        <strain evidence="2">CCUG 50213</strain>
    </source>
</reference>
<organism evidence="1 2">
    <name type="scientific">Leucobacter albus</name>
    <dbReference type="NCBI Taxonomy" id="272210"/>
    <lineage>
        <taxon>Bacteria</taxon>
        <taxon>Bacillati</taxon>
        <taxon>Actinomycetota</taxon>
        <taxon>Actinomycetes</taxon>
        <taxon>Micrococcales</taxon>
        <taxon>Microbacteriaceae</taxon>
        <taxon>Leucobacter</taxon>
    </lineage>
</organism>
<evidence type="ECO:0008006" key="3">
    <source>
        <dbReference type="Google" id="ProtNLM"/>
    </source>
</evidence>
<evidence type="ECO:0000313" key="1">
    <source>
        <dbReference type="EMBL" id="MFD1201980.1"/>
    </source>
</evidence>